<dbReference type="EMBL" id="JAUZMY010000026">
    <property type="protein sequence ID" value="MEE2040082.1"/>
    <property type="molecule type" value="Genomic_DNA"/>
</dbReference>
<accession>A0ABU7KD06</accession>
<proteinExistence type="predicted"/>
<comment type="caution">
    <text evidence="1">The sequence shown here is derived from an EMBL/GenBank/DDBJ whole genome shotgun (WGS) entry which is preliminary data.</text>
</comment>
<keyword evidence="2" id="KW-1185">Reference proteome</keyword>
<reference evidence="1 2" key="1">
    <citation type="submission" date="2023-08" db="EMBL/GenBank/DDBJ databases">
        <authorList>
            <person name="Girao M."/>
            <person name="Carvalho M.F."/>
        </authorList>
    </citation>
    <scope>NUCLEOTIDE SEQUENCE [LARGE SCALE GENOMIC DNA]</scope>
    <source>
        <strain evidence="1 2">CT-R113</strain>
    </source>
</reference>
<organism evidence="1 2">
    <name type="scientific">Nocardiopsis codii</name>
    <dbReference type="NCBI Taxonomy" id="3065942"/>
    <lineage>
        <taxon>Bacteria</taxon>
        <taxon>Bacillati</taxon>
        <taxon>Actinomycetota</taxon>
        <taxon>Actinomycetes</taxon>
        <taxon>Streptosporangiales</taxon>
        <taxon>Nocardiopsidaceae</taxon>
        <taxon>Nocardiopsis</taxon>
    </lineage>
</organism>
<dbReference type="RefSeq" id="WP_330093852.1">
    <property type="nucleotide sequence ID" value="NZ_JAUZMY010000026.1"/>
</dbReference>
<name>A0ABU7KD06_9ACTN</name>
<sequence>MLTTTHRARKARTCDRQECTSQIRPGDLIVRTTTPPGRHHLYGETGWVRSVTHAGRCPVEGPTVAEWNAAHPVGTPVLAWPGALTDEPLRTRTRSRAWVLDSGYPVAMVDGYAGGILLTHLTPLETP</sequence>
<gene>
    <name evidence="1" type="ORF">Q8791_22965</name>
</gene>
<evidence type="ECO:0000313" key="1">
    <source>
        <dbReference type="EMBL" id="MEE2040082.1"/>
    </source>
</evidence>
<dbReference type="Proteomes" id="UP001356095">
    <property type="component" value="Unassembled WGS sequence"/>
</dbReference>
<evidence type="ECO:0000313" key="2">
    <source>
        <dbReference type="Proteomes" id="UP001356095"/>
    </source>
</evidence>
<protein>
    <submittedName>
        <fullName evidence="1">Uncharacterized protein</fullName>
    </submittedName>
</protein>